<reference evidence="3 4" key="1">
    <citation type="submission" date="2016-10" db="EMBL/GenBank/DDBJ databases">
        <authorList>
            <person name="Varghese N."/>
            <person name="Submissions S."/>
        </authorList>
    </citation>
    <scope>NUCLEOTIDE SEQUENCE [LARGE SCALE GENOMIC DNA]</scope>
    <source>
        <strain evidence="3 4">CGMCC 1.3889</strain>
    </source>
</reference>
<sequence length="587" mass="62518">SGASKAPDDQPTYKQVTVYRTASVNDDGEVEYTAWTTDESGKGTAVTLPGIDTTDETLVPVISGYTVAVTNNDDYTAADFGVNGTVAGTVNDTNTTYTVTRDVTYTLDGTIIVDPGDPKNPTDSIDPSNPDGPKYPSGVDENDLNKTVSRTITYTGADKNPASVTQTGKYQRTATVDTKTGELLGYGAWTLVTNTDADQTNDGFTAITSPKILGYTADKDVSAVVLSNDEVSNFVKNSDDQAVTYTSDGSIEVTEPTDPTQPVDPSNPDGPKMPTITETDLTQKVSRTITYKINASNDPNKPAAPTIVTQTTEYKRSALVDVKTGELLGYTAWVIDGSNKLVAVTSPKLENYQANPVNVKAVNLTSSDVDAIRAGTYDSLDQTVVYTFVGKVTTTKDPDGGTTTITKNPDGEVTDVNKTWPDGDKTHVHVDVDTGNETVTETPNGKNPLPTVTVKPGGTVSVGNTTAHNTEPDGVVTLTHTPENSNESFVTVVNKDGSLTYSKNVGTDVVKPEVSEQKTSQTRFNVSSKLSTVKPSQQKLSATKKANKQKLPQTDEQTNQTGAVIGLSLLGMILSWVGLKRRKHDEN</sequence>
<proteinExistence type="predicted"/>
<dbReference type="Proteomes" id="UP000182818">
    <property type="component" value="Unassembled WGS sequence"/>
</dbReference>
<evidence type="ECO:0000256" key="1">
    <source>
        <dbReference type="SAM" id="MobiDB-lite"/>
    </source>
</evidence>
<keyword evidence="4" id="KW-1185">Reference proteome</keyword>
<name>A0A1H9T8U8_9LACO</name>
<feature type="region of interest" description="Disordered" evidence="1">
    <location>
        <begin position="111"/>
        <end position="143"/>
    </location>
</feature>
<feature type="region of interest" description="Disordered" evidence="1">
    <location>
        <begin position="400"/>
        <end position="426"/>
    </location>
</feature>
<evidence type="ECO:0000259" key="2">
    <source>
        <dbReference type="Pfam" id="PF17966"/>
    </source>
</evidence>
<dbReference type="NCBIfam" id="TIGR01167">
    <property type="entry name" value="LPXTG_anchor"/>
    <property type="match status" value="1"/>
</dbReference>
<accession>A0A1H9T8U8</accession>
<feature type="non-terminal residue" evidence="3">
    <location>
        <position position="1"/>
    </location>
</feature>
<evidence type="ECO:0000313" key="3">
    <source>
        <dbReference type="EMBL" id="SER93690.1"/>
    </source>
</evidence>
<dbReference type="EMBL" id="FOGK01000030">
    <property type="protein sequence ID" value="SER93690.1"/>
    <property type="molecule type" value="Genomic_DNA"/>
</dbReference>
<dbReference type="Pfam" id="PF17966">
    <property type="entry name" value="Muc_B2"/>
    <property type="match status" value="2"/>
</dbReference>
<comment type="caution">
    <text evidence="3">The sequence shown here is derived from an EMBL/GenBank/DDBJ whole genome shotgun (WGS) entry which is preliminary data.</text>
</comment>
<feature type="region of interest" description="Disordered" evidence="1">
    <location>
        <begin position="513"/>
        <end position="557"/>
    </location>
</feature>
<dbReference type="Gene3D" id="2.60.40.4300">
    <property type="match status" value="2"/>
</dbReference>
<evidence type="ECO:0000313" key="4">
    <source>
        <dbReference type="Proteomes" id="UP000182818"/>
    </source>
</evidence>
<protein>
    <submittedName>
        <fullName evidence="3">LPXTG-motif cell wall anchor domain-containing protein</fullName>
    </submittedName>
</protein>
<feature type="domain" description="Mub B2-like" evidence="2">
    <location>
        <begin position="139"/>
        <end position="246"/>
    </location>
</feature>
<feature type="compositionally biased region" description="Polar residues" evidence="1">
    <location>
        <begin position="517"/>
        <end position="541"/>
    </location>
</feature>
<feature type="domain" description="Mub B2-like" evidence="2">
    <location>
        <begin position="277"/>
        <end position="378"/>
    </location>
</feature>
<dbReference type="InterPro" id="IPR041495">
    <property type="entry name" value="Mub_B2"/>
</dbReference>
<organism evidence="3 4">
    <name type="scientific">Pediococcus ethanolidurans</name>
    <dbReference type="NCBI Taxonomy" id="319653"/>
    <lineage>
        <taxon>Bacteria</taxon>
        <taxon>Bacillati</taxon>
        <taxon>Bacillota</taxon>
        <taxon>Bacilli</taxon>
        <taxon>Lactobacillales</taxon>
        <taxon>Lactobacillaceae</taxon>
        <taxon>Pediococcus</taxon>
    </lineage>
</organism>
<feature type="region of interest" description="Disordered" evidence="1">
    <location>
        <begin position="248"/>
        <end position="277"/>
    </location>
</feature>
<dbReference type="RefSeq" id="WP_143053201.1">
    <property type="nucleotide sequence ID" value="NZ_FOGK01000030.1"/>
</dbReference>
<gene>
    <name evidence="3" type="ORF">SAMN04487973_1301</name>
</gene>